<evidence type="ECO:0000256" key="13">
    <source>
        <dbReference type="SAM" id="Phobius"/>
    </source>
</evidence>
<comment type="similarity">
    <text evidence="3">Belongs to the cytochrome b560 family.</text>
</comment>
<dbReference type="GO" id="GO:0046872">
    <property type="term" value="F:metal ion binding"/>
    <property type="evidence" value="ECO:0007669"/>
    <property type="project" value="UniProtKB-KW"/>
</dbReference>
<dbReference type="InParanoid" id="A0A395JK36"/>
<evidence type="ECO:0000256" key="10">
    <source>
        <dbReference type="ARBA" id="ARBA00023136"/>
    </source>
</evidence>
<proteinExistence type="inferred from homology"/>
<dbReference type="Proteomes" id="UP000253083">
    <property type="component" value="Unassembled WGS sequence"/>
</dbReference>
<dbReference type="AlphaFoldDB" id="A0A395JK36"/>
<comment type="caution">
    <text evidence="14">The sequence shown here is derived from an EMBL/GenBank/DDBJ whole genome shotgun (WGS) entry which is preliminary data.</text>
</comment>
<evidence type="ECO:0000313" key="15">
    <source>
        <dbReference type="Proteomes" id="UP000253083"/>
    </source>
</evidence>
<name>A0A395JK36_9GAMM</name>
<dbReference type="Gene3D" id="1.20.1300.10">
    <property type="entry name" value="Fumarate reductase/succinate dehydrogenase, transmembrane subunit"/>
    <property type="match status" value="1"/>
</dbReference>
<dbReference type="OrthoDB" id="9799441at2"/>
<evidence type="ECO:0000256" key="7">
    <source>
        <dbReference type="ARBA" id="ARBA00022723"/>
    </source>
</evidence>
<sequence length="129" mass="14347">MQKERPLSPHLQVYKPQLTSMLSILHRGTGVVLTLGIPFLVYWLMVLAAGPEAYAKLEPCLSHMLVKLALVGWTFALFYHLCNGIRHLFWDVGRGFEMDTLHKSGWLVLFSAALLTAVTCYFALVGGAA</sequence>
<feature type="transmembrane region" description="Helical" evidence="13">
    <location>
        <begin position="106"/>
        <end position="124"/>
    </location>
</feature>
<keyword evidence="6 13" id="KW-0812">Transmembrane</keyword>
<dbReference type="PROSITE" id="PS01001">
    <property type="entry name" value="SDH_CYT_2"/>
    <property type="match status" value="1"/>
</dbReference>
<dbReference type="SUPFAM" id="SSF81343">
    <property type="entry name" value="Fumarate reductase respiratory complex transmembrane subunits"/>
    <property type="match status" value="1"/>
</dbReference>
<dbReference type="FunCoup" id="A0A395JK36">
    <property type="interactions" value="135"/>
</dbReference>
<evidence type="ECO:0000256" key="8">
    <source>
        <dbReference type="ARBA" id="ARBA00022989"/>
    </source>
</evidence>
<comment type="function">
    <text evidence="1">Membrane-anchoring subunit of succinate dehydrogenase (SDH).</text>
</comment>
<comment type="subcellular location">
    <subcellularLocation>
        <location evidence="2">Membrane</location>
        <topology evidence="2">Multi-pass membrane protein</topology>
    </subcellularLocation>
</comment>
<evidence type="ECO:0000313" key="14">
    <source>
        <dbReference type="EMBL" id="RBP49262.1"/>
    </source>
</evidence>
<dbReference type="InterPro" id="IPR018495">
    <property type="entry name" value="Succ_DH_cyt_bsu_CS"/>
</dbReference>
<dbReference type="InterPro" id="IPR014314">
    <property type="entry name" value="Succ_DH_cytb556"/>
</dbReference>
<dbReference type="NCBIfam" id="TIGR02970">
    <property type="entry name" value="succ_dehyd_cytB"/>
    <property type="match status" value="1"/>
</dbReference>
<accession>A0A395JK36</accession>
<evidence type="ECO:0000256" key="2">
    <source>
        <dbReference type="ARBA" id="ARBA00004141"/>
    </source>
</evidence>
<evidence type="ECO:0000256" key="3">
    <source>
        <dbReference type="ARBA" id="ARBA00007244"/>
    </source>
</evidence>
<gene>
    <name evidence="14" type="ORF">DFR28_104190</name>
</gene>
<keyword evidence="15" id="KW-1185">Reference proteome</keyword>
<keyword evidence="9 12" id="KW-0408">Iron</keyword>
<dbReference type="GO" id="GO:0009055">
    <property type="term" value="F:electron transfer activity"/>
    <property type="evidence" value="ECO:0007669"/>
    <property type="project" value="InterPro"/>
</dbReference>
<dbReference type="GO" id="GO:0016020">
    <property type="term" value="C:membrane"/>
    <property type="evidence" value="ECO:0007669"/>
    <property type="project" value="UniProtKB-SubCell"/>
</dbReference>
<dbReference type="PANTHER" id="PTHR10978:SF5">
    <property type="entry name" value="SUCCINATE DEHYDROGENASE CYTOCHROME B560 SUBUNIT, MITOCHONDRIAL"/>
    <property type="match status" value="1"/>
</dbReference>
<feature type="binding site" description="axial binding residue" evidence="12">
    <location>
        <position position="80"/>
    </location>
    <ligand>
        <name>heme</name>
        <dbReference type="ChEBI" id="CHEBI:30413"/>
        <note>ligand shared with second transmembrane subunit</note>
    </ligand>
    <ligandPart>
        <name>Fe</name>
        <dbReference type="ChEBI" id="CHEBI:18248"/>
    </ligandPart>
</feature>
<dbReference type="InterPro" id="IPR000701">
    <property type="entry name" value="SuccDH_FuR_B_TM-su"/>
</dbReference>
<keyword evidence="10 13" id="KW-0472">Membrane</keyword>
<evidence type="ECO:0000256" key="4">
    <source>
        <dbReference type="ARBA" id="ARBA00020076"/>
    </source>
</evidence>
<keyword evidence="7 12" id="KW-0479">Metal-binding</keyword>
<reference evidence="14 15" key="1">
    <citation type="submission" date="2018-06" db="EMBL/GenBank/DDBJ databases">
        <title>Genomic Encyclopedia of Type Strains, Phase IV (KMG-IV): sequencing the most valuable type-strain genomes for metagenomic binning, comparative biology and taxonomic classification.</title>
        <authorList>
            <person name="Goeker M."/>
        </authorList>
    </citation>
    <scope>NUCLEOTIDE SEQUENCE [LARGE SCALE GENOMIC DNA]</scope>
    <source>
        <strain evidence="14 15">DSM 24032</strain>
    </source>
</reference>
<organism evidence="14 15">
    <name type="scientific">Arenicella xantha</name>
    <dbReference type="NCBI Taxonomy" id="644221"/>
    <lineage>
        <taxon>Bacteria</taxon>
        <taxon>Pseudomonadati</taxon>
        <taxon>Pseudomonadota</taxon>
        <taxon>Gammaproteobacteria</taxon>
        <taxon>Arenicellales</taxon>
        <taxon>Arenicellaceae</taxon>
        <taxon>Arenicella</taxon>
    </lineage>
</organism>
<evidence type="ECO:0000256" key="11">
    <source>
        <dbReference type="ARBA" id="ARBA00025912"/>
    </source>
</evidence>
<evidence type="ECO:0000256" key="1">
    <source>
        <dbReference type="ARBA" id="ARBA00004050"/>
    </source>
</evidence>
<dbReference type="InterPro" id="IPR034804">
    <property type="entry name" value="SQR/QFR_C/D"/>
</dbReference>
<dbReference type="CDD" id="cd03499">
    <property type="entry name" value="SQR_TypeC_SdhC"/>
    <property type="match status" value="1"/>
</dbReference>
<dbReference type="PIRSF" id="PIRSF000178">
    <property type="entry name" value="SDH_cyt_b560"/>
    <property type="match status" value="1"/>
</dbReference>
<keyword evidence="5 12" id="KW-0349">Heme</keyword>
<dbReference type="GO" id="GO:0006099">
    <property type="term" value="P:tricarboxylic acid cycle"/>
    <property type="evidence" value="ECO:0007669"/>
    <property type="project" value="InterPro"/>
</dbReference>
<comment type="subunit">
    <text evidence="11">Part of an enzyme complex containing four subunits: a flavoprotein, an iron-sulfur protein, plus two membrane-anchoring proteins, SdhC and SdhD. The complex can form homotrimers.</text>
</comment>
<dbReference type="EMBL" id="QNRT01000004">
    <property type="protein sequence ID" value="RBP49262.1"/>
    <property type="molecule type" value="Genomic_DNA"/>
</dbReference>
<dbReference type="PROSITE" id="PS01000">
    <property type="entry name" value="SDH_CYT_1"/>
    <property type="match status" value="1"/>
</dbReference>
<evidence type="ECO:0000256" key="5">
    <source>
        <dbReference type="ARBA" id="ARBA00022617"/>
    </source>
</evidence>
<dbReference type="Pfam" id="PF01127">
    <property type="entry name" value="Sdh_cyt"/>
    <property type="match status" value="1"/>
</dbReference>
<feature type="transmembrane region" description="Helical" evidence="13">
    <location>
        <begin position="21"/>
        <end position="44"/>
    </location>
</feature>
<keyword evidence="8 13" id="KW-1133">Transmembrane helix</keyword>
<evidence type="ECO:0000256" key="12">
    <source>
        <dbReference type="PIRSR" id="PIRSR000178-1"/>
    </source>
</evidence>
<feature type="transmembrane region" description="Helical" evidence="13">
    <location>
        <begin position="64"/>
        <end position="85"/>
    </location>
</feature>
<protein>
    <recommendedName>
        <fullName evidence="4">Succinate dehydrogenase cytochrome b556 subunit</fullName>
    </recommendedName>
</protein>
<dbReference type="PANTHER" id="PTHR10978">
    <property type="entry name" value="SUCCINATE DEHYDROGENASE CYTOCHROME B560 SUBUNIT"/>
    <property type="match status" value="1"/>
</dbReference>
<comment type="cofactor">
    <cofactor evidence="12">
        <name>heme</name>
        <dbReference type="ChEBI" id="CHEBI:30413"/>
    </cofactor>
    <text evidence="12">The heme is bound between the two transmembrane subunits.</text>
</comment>
<evidence type="ECO:0000256" key="9">
    <source>
        <dbReference type="ARBA" id="ARBA00023004"/>
    </source>
</evidence>
<dbReference type="RefSeq" id="WP_113955125.1">
    <property type="nucleotide sequence ID" value="NZ_QNRT01000004.1"/>
</dbReference>
<evidence type="ECO:0000256" key="6">
    <source>
        <dbReference type="ARBA" id="ARBA00022692"/>
    </source>
</evidence>